<evidence type="ECO:0000313" key="2">
    <source>
        <dbReference type="EMBL" id="RCW66099.1"/>
    </source>
</evidence>
<name>A0A368XEM1_9BURK</name>
<dbReference type="InterPro" id="IPR025737">
    <property type="entry name" value="FApF"/>
</dbReference>
<feature type="signal peptide" evidence="1">
    <location>
        <begin position="1"/>
        <end position="24"/>
    </location>
</feature>
<comment type="caution">
    <text evidence="2">The sequence shown here is derived from an EMBL/GenBank/DDBJ whole genome shotgun (WGS) entry which is preliminary data.</text>
</comment>
<sequence length="263" mass="28420">MNRSTRKQVVVAAIALASVSVALAQDDEPINPDRPGIADGSKVVGHGRLQIEAGAQKEWRRTGGLSDQLVMAPLLLRAGIGPRWEFRLETNSYVFERWGDGRREEGGAPVSLGGKYQITNPTDRTSPSVGVIARLTPPSGSGNFRSRRTTADLRLAADWDFAPNWSLNPNFGVARVEDDEGRTFFARTFAATVGYSPTSSLNLFVDAGLQSPETRGGRATLIVDAGIAYLLTRDTQLDFSVGRGVRGSTPPRRFVSAGISTRF</sequence>
<organism evidence="2 3">
    <name type="scientific">Pseudorhodoferax soli</name>
    <dbReference type="NCBI Taxonomy" id="545864"/>
    <lineage>
        <taxon>Bacteria</taxon>
        <taxon>Pseudomonadati</taxon>
        <taxon>Pseudomonadota</taxon>
        <taxon>Betaproteobacteria</taxon>
        <taxon>Burkholderiales</taxon>
        <taxon>Comamonadaceae</taxon>
    </lineage>
</organism>
<evidence type="ECO:0000313" key="3">
    <source>
        <dbReference type="Proteomes" id="UP000252884"/>
    </source>
</evidence>
<keyword evidence="1" id="KW-0732">Signal</keyword>
<reference evidence="2 3" key="1">
    <citation type="submission" date="2018-07" db="EMBL/GenBank/DDBJ databases">
        <title>Genomic Encyclopedia of Type Strains, Phase IV (KMG-IV): sequencing the most valuable type-strain genomes for metagenomic binning, comparative biology and taxonomic classification.</title>
        <authorList>
            <person name="Goeker M."/>
        </authorList>
    </citation>
    <scope>NUCLEOTIDE SEQUENCE [LARGE SCALE GENOMIC DNA]</scope>
    <source>
        <strain evidence="2 3">DSM 21634</strain>
    </source>
</reference>
<proteinExistence type="predicted"/>
<dbReference type="RefSeq" id="WP_114471475.1">
    <property type="nucleotide sequence ID" value="NZ_QPJK01000011.1"/>
</dbReference>
<dbReference type="AlphaFoldDB" id="A0A368XEM1"/>
<dbReference type="Proteomes" id="UP000252884">
    <property type="component" value="Unassembled WGS sequence"/>
</dbReference>
<feature type="chain" id="PRO_5017074703" evidence="1">
    <location>
        <begin position="25"/>
        <end position="263"/>
    </location>
</feature>
<dbReference type="Pfam" id="PF13557">
    <property type="entry name" value="Phenol_MetA_deg"/>
    <property type="match status" value="1"/>
</dbReference>
<evidence type="ECO:0000256" key="1">
    <source>
        <dbReference type="SAM" id="SignalP"/>
    </source>
</evidence>
<dbReference type="OrthoDB" id="8770768at2"/>
<keyword evidence="3" id="KW-1185">Reference proteome</keyword>
<protein>
    <submittedName>
        <fullName evidence="2">Outer membrane putative beta-barrel porin/alpha-amylase</fullName>
    </submittedName>
</protein>
<accession>A0A368XEM1</accession>
<gene>
    <name evidence="2" type="ORF">DES41_11157</name>
</gene>
<dbReference type="EMBL" id="QPJK01000011">
    <property type="protein sequence ID" value="RCW66099.1"/>
    <property type="molecule type" value="Genomic_DNA"/>
</dbReference>